<gene>
    <name evidence="4" type="ORF">A7A08_02596</name>
</gene>
<dbReference type="Pfam" id="PF09976">
    <property type="entry name" value="TPR_21"/>
    <property type="match status" value="1"/>
</dbReference>
<comment type="caution">
    <text evidence="4">The sequence shown here is derived from an EMBL/GenBank/DDBJ whole genome shotgun (WGS) entry which is preliminary data.</text>
</comment>
<feature type="domain" description="Ancillary SecYEG translocon subunit/Cell division coordinator CpoB TPR" evidence="3">
    <location>
        <begin position="23"/>
        <end position="198"/>
    </location>
</feature>
<dbReference type="OrthoDB" id="7173339at2"/>
<accession>A0A1E2RW84</accession>
<dbReference type="Proteomes" id="UP000095087">
    <property type="component" value="Unassembled WGS sequence"/>
</dbReference>
<keyword evidence="5" id="KW-1185">Reference proteome</keyword>
<protein>
    <recommendedName>
        <fullName evidence="3">Ancillary SecYEG translocon subunit/Cell division coordinator CpoB TPR domain-containing protein</fullName>
    </recommendedName>
</protein>
<reference evidence="4 5" key="1">
    <citation type="submission" date="2016-07" db="EMBL/GenBank/DDBJ databases">
        <title>Draft genome sequence of Methyloligella halotolerans C2T (VKM B-2706T=CCUG 61687T=DSM 25045T), a halotolerant polyhydroxybutyrate accumulating methylotroph.</title>
        <authorList>
            <person name="Vasilenko O.V."/>
            <person name="Doronina N.V."/>
            <person name="Poroshina M.N."/>
            <person name="Tarlachkov S.V."/>
            <person name="Trotsenko Y.A."/>
        </authorList>
    </citation>
    <scope>NUCLEOTIDE SEQUENCE [LARGE SCALE GENOMIC DNA]</scope>
    <source>
        <strain evidence="4 5">VKM B-2706</strain>
    </source>
</reference>
<evidence type="ECO:0000256" key="2">
    <source>
        <dbReference type="SAM" id="Phobius"/>
    </source>
</evidence>
<dbReference type="InterPro" id="IPR018704">
    <property type="entry name" value="SecYEG/CpoB_TPR"/>
</dbReference>
<organism evidence="4 5">
    <name type="scientific">Methyloligella halotolerans</name>
    <dbReference type="NCBI Taxonomy" id="1177755"/>
    <lineage>
        <taxon>Bacteria</taxon>
        <taxon>Pseudomonadati</taxon>
        <taxon>Pseudomonadota</taxon>
        <taxon>Alphaproteobacteria</taxon>
        <taxon>Hyphomicrobiales</taxon>
        <taxon>Hyphomicrobiaceae</taxon>
        <taxon>Methyloligella</taxon>
    </lineage>
</organism>
<dbReference type="AlphaFoldDB" id="A0A1E2RW84"/>
<evidence type="ECO:0000313" key="4">
    <source>
        <dbReference type="EMBL" id="ODA66473.1"/>
    </source>
</evidence>
<dbReference type="STRING" id="1177755.A7A08_02596"/>
<keyword evidence="2" id="KW-1133">Transmembrane helix</keyword>
<feature type="transmembrane region" description="Helical" evidence="2">
    <location>
        <begin position="26"/>
        <end position="47"/>
    </location>
</feature>
<feature type="region of interest" description="Disordered" evidence="1">
    <location>
        <begin position="220"/>
        <end position="348"/>
    </location>
</feature>
<sequence length="348" mass="36235">MSDGDLFREVDQAVRQERYRLIWDRFGYYILAVAALIVLVVAGYRGWVYWQEKQAKETGAEFVSALELAQAQNTEKAEKAFEKLAEDAPQGYETLARFQIAAAEADAGKTKEAVAKYDAIAEDGSVDPILRGNAIVQAATLRLPEADYAEMERRLEPLINENSPWRYSAHDLLGLSAYRTGDMETAQDHFNTLLADSGTPANMREQTTVMLAVISGALSTGETPGGTKDSPAPQDAPAEGAAAPTTDAPAAETSPAEDSAPSAGTPEPDAAAQPAETPAAAEPPAAESGTADDASSATDNSSLSDDAAPSTESAPSTGASDNGAAAPSGDGAETQPSPEEETPPAGSN</sequence>
<proteinExistence type="predicted"/>
<evidence type="ECO:0000313" key="5">
    <source>
        <dbReference type="Proteomes" id="UP000095087"/>
    </source>
</evidence>
<evidence type="ECO:0000259" key="3">
    <source>
        <dbReference type="Pfam" id="PF09976"/>
    </source>
</evidence>
<dbReference type="SUPFAM" id="SSF48452">
    <property type="entry name" value="TPR-like"/>
    <property type="match status" value="1"/>
</dbReference>
<keyword evidence="2" id="KW-0472">Membrane</keyword>
<keyword evidence="2" id="KW-0812">Transmembrane</keyword>
<evidence type="ECO:0000256" key="1">
    <source>
        <dbReference type="SAM" id="MobiDB-lite"/>
    </source>
</evidence>
<dbReference type="EMBL" id="MASI01000007">
    <property type="protein sequence ID" value="ODA66473.1"/>
    <property type="molecule type" value="Genomic_DNA"/>
</dbReference>
<name>A0A1E2RW84_9HYPH</name>
<dbReference type="RefSeq" id="WP_069095772.1">
    <property type="nucleotide sequence ID" value="NZ_MASI01000007.1"/>
</dbReference>
<dbReference type="InterPro" id="IPR011990">
    <property type="entry name" value="TPR-like_helical_dom_sf"/>
</dbReference>
<dbReference type="Gene3D" id="1.25.40.10">
    <property type="entry name" value="Tetratricopeptide repeat domain"/>
    <property type="match status" value="1"/>
</dbReference>
<feature type="compositionally biased region" description="Low complexity" evidence="1">
    <location>
        <begin position="231"/>
        <end position="308"/>
    </location>
</feature>
<feature type="compositionally biased region" description="Polar residues" evidence="1">
    <location>
        <begin position="310"/>
        <end position="320"/>
    </location>
</feature>